<reference evidence="1" key="3">
    <citation type="submission" date="2024-09" db="EMBL/GenBank/DDBJ databases">
        <authorList>
            <person name="Sun Q."/>
            <person name="Mori K."/>
        </authorList>
    </citation>
    <scope>NUCLEOTIDE SEQUENCE</scope>
    <source>
        <strain evidence="1">JCM 12607</strain>
    </source>
</reference>
<gene>
    <name evidence="1" type="ORF">ACFQ2K_13175</name>
    <name evidence="2" type="ORF">ACFQ2K_53195</name>
    <name evidence="3" type="ORF">ACFQ2K_53530</name>
</gene>
<comment type="caution">
    <text evidence="1">The sequence shown here is derived from an EMBL/GenBank/DDBJ whole genome shotgun (WGS) entry which is preliminary data.</text>
</comment>
<name>A0ABW2WQR3_9ACTN</name>
<protein>
    <submittedName>
        <fullName evidence="1">Uncharacterized protein</fullName>
    </submittedName>
</protein>
<dbReference type="EMBL" id="JBHTGL010000013">
    <property type="protein sequence ID" value="MFD0630097.1"/>
    <property type="molecule type" value="Genomic_DNA"/>
</dbReference>
<proteinExistence type="predicted"/>
<dbReference type="Gene3D" id="2.60.120.260">
    <property type="entry name" value="Galactose-binding domain-like"/>
    <property type="match status" value="1"/>
</dbReference>
<evidence type="ECO:0000313" key="4">
    <source>
        <dbReference type="Proteomes" id="UP001596915"/>
    </source>
</evidence>
<evidence type="ECO:0000313" key="2">
    <source>
        <dbReference type="EMBL" id="MFD0630047.1"/>
    </source>
</evidence>
<sequence>MGLRTTGGRPFPWLELAWPEPVTLGRIEVIADDDVNEDLINLHHHRTPFDTLPTLLRDYRVEALDTEGTWRVIARAAQNRRRRETHTPTEQVTTSAIRVVVEATNGAASAHIVAVRAYE</sequence>
<dbReference type="EMBL" id="JBHTGL010000012">
    <property type="protein sequence ID" value="MFD0630047.1"/>
    <property type="molecule type" value="Genomic_DNA"/>
</dbReference>
<organism evidence="1 4">
    <name type="scientific">Streptomyces sanglieri</name>
    <dbReference type="NCBI Taxonomy" id="193460"/>
    <lineage>
        <taxon>Bacteria</taxon>
        <taxon>Bacillati</taxon>
        <taxon>Actinomycetota</taxon>
        <taxon>Actinomycetes</taxon>
        <taxon>Kitasatosporales</taxon>
        <taxon>Streptomycetaceae</taxon>
        <taxon>Streptomyces</taxon>
    </lineage>
</organism>
<evidence type="ECO:0000313" key="1">
    <source>
        <dbReference type="EMBL" id="MFD0623585.1"/>
    </source>
</evidence>
<dbReference type="EMBL" id="JBHTGL010000008">
    <property type="protein sequence ID" value="MFD0623585.1"/>
    <property type="molecule type" value="Genomic_DNA"/>
</dbReference>
<reference evidence="1" key="1">
    <citation type="journal article" date="2014" name="Int. J. Syst. Evol. Microbiol.">
        <title>Complete genome of a new Firmicutes species belonging to the dominant human colonic microbiota ('Ruminococcus bicirculans') reveals two chromosomes and a selective capacity to utilize plant glucans.</title>
        <authorList>
            <consortium name="NISC Comparative Sequencing Program"/>
            <person name="Wegmann U."/>
            <person name="Louis P."/>
            <person name="Goesmann A."/>
            <person name="Henrissat B."/>
            <person name="Duncan S.H."/>
            <person name="Flint H.J."/>
        </authorList>
    </citation>
    <scope>NUCLEOTIDE SEQUENCE</scope>
    <source>
        <strain evidence="1">JCM 12607</strain>
    </source>
</reference>
<accession>A0ABW2WQR3</accession>
<dbReference type="Proteomes" id="UP001596915">
    <property type="component" value="Unassembled WGS sequence"/>
</dbReference>
<keyword evidence="4" id="KW-1185">Reference proteome</keyword>
<reference evidence="4" key="2">
    <citation type="journal article" date="2019" name="Int. J. Syst. Evol. Microbiol.">
        <title>The Global Catalogue of Microorganisms (GCM) 10K type strain sequencing project: providing services to taxonomists for standard genome sequencing and annotation.</title>
        <authorList>
            <consortium name="The Broad Institute Genomics Platform"/>
            <consortium name="The Broad Institute Genome Sequencing Center for Infectious Disease"/>
            <person name="Wu L."/>
            <person name="Ma J."/>
        </authorList>
    </citation>
    <scope>NUCLEOTIDE SEQUENCE [LARGE SCALE GENOMIC DNA]</scope>
    <source>
        <strain evidence="4">JCM 12607</strain>
    </source>
</reference>
<evidence type="ECO:0000313" key="3">
    <source>
        <dbReference type="EMBL" id="MFD0630097.1"/>
    </source>
</evidence>